<evidence type="ECO:0000313" key="2">
    <source>
        <dbReference type="EMBL" id="KAA2258867.1"/>
    </source>
</evidence>
<evidence type="ECO:0000259" key="1">
    <source>
        <dbReference type="Pfam" id="PF13349"/>
    </source>
</evidence>
<protein>
    <submittedName>
        <fullName evidence="2">DUF4097 domain-containing protein</fullName>
    </submittedName>
</protein>
<organism evidence="2 3">
    <name type="scientific">Solihabitans fulvus</name>
    <dbReference type="NCBI Taxonomy" id="1892852"/>
    <lineage>
        <taxon>Bacteria</taxon>
        <taxon>Bacillati</taxon>
        <taxon>Actinomycetota</taxon>
        <taxon>Actinomycetes</taxon>
        <taxon>Pseudonocardiales</taxon>
        <taxon>Pseudonocardiaceae</taxon>
        <taxon>Solihabitans</taxon>
    </lineage>
</organism>
<dbReference type="InterPro" id="IPR025164">
    <property type="entry name" value="Toastrack_DUF4097"/>
</dbReference>
<accession>A0A5B2X687</accession>
<dbReference type="EMBL" id="VUOB01000041">
    <property type="protein sequence ID" value="KAA2258867.1"/>
    <property type="molecule type" value="Genomic_DNA"/>
</dbReference>
<feature type="domain" description="DUF4097" evidence="1">
    <location>
        <begin position="147"/>
        <end position="300"/>
    </location>
</feature>
<reference evidence="2 3" key="2">
    <citation type="submission" date="2019-09" db="EMBL/GenBank/DDBJ databases">
        <authorList>
            <person name="Jin C."/>
        </authorList>
    </citation>
    <scope>NUCLEOTIDE SEQUENCE [LARGE SCALE GENOMIC DNA]</scope>
    <source>
        <strain evidence="2 3">AN110305</strain>
    </source>
</reference>
<proteinExistence type="predicted"/>
<sequence>MSEDFTAEGVAEGPEAVVRRQSFEADGPIELDLAVTTGRVEVRLVDEPGVDVEVRHEPAQGGSWTEELNGLLSWVNDQFGGQRQDSTPAEAVRQARIELTGQVLRVHSAKALPLRTTPLAVVVRAKNGSHVTVRTGAAAVTVTGSAGRLDVSAGTGDVSVDRADGSAQVTSGSGAVRLGPMLGGLRAKTGSGDIEVSSVGGETMLHTGSGDVWLGAVQNDVQARTGTGDLTIADAACGRVTLATGSGEIRVGIRSGTAAQVDLASSSGQARSELEVASQPPAEQPSLFVRGRTGSGDVVVTTSVG</sequence>
<dbReference type="PANTHER" id="PTHR34094">
    <property type="match status" value="1"/>
</dbReference>
<dbReference type="OrthoDB" id="3677688at2"/>
<comment type="caution">
    <text evidence="2">The sequence shown here is derived from an EMBL/GenBank/DDBJ whole genome shotgun (WGS) entry which is preliminary data.</text>
</comment>
<dbReference type="Pfam" id="PF13349">
    <property type="entry name" value="DUF4097"/>
    <property type="match status" value="1"/>
</dbReference>
<dbReference type="PANTHER" id="PTHR34094:SF1">
    <property type="entry name" value="PROTEIN FAM185A"/>
    <property type="match status" value="1"/>
</dbReference>
<dbReference type="Proteomes" id="UP000323454">
    <property type="component" value="Unassembled WGS sequence"/>
</dbReference>
<keyword evidence="3" id="KW-1185">Reference proteome</keyword>
<dbReference type="RefSeq" id="WP_149851916.1">
    <property type="nucleotide sequence ID" value="NZ_VUOB01000041.1"/>
</dbReference>
<dbReference type="Gene3D" id="2.160.20.120">
    <property type="match status" value="1"/>
</dbReference>
<evidence type="ECO:0000313" key="3">
    <source>
        <dbReference type="Proteomes" id="UP000323454"/>
    </source>
</evidence>
<gene>
    <name evidence="2" type="ORF">F0L68_22455</name>
</gene>
<reference evidence="2 3" key="1">
    <citation type="submission" date="2019-09" db="EMBL/GenBank/DDBJ databases">
        <title>Goodfellowia gen. nov., a new genus of the Pseudonocardineae related to Actinoalloteichus, containing Goodfellowia coeruleoviolacea gen. nov., comb. nov. gen. nov., comb. nov.</title>
        <authorList>
            <person name="Labeda D."/>
        </authorList>
    </citation>
    <scope>NUCLEOTIDE SEQUENCE [LARGE SCALE GENOMIC DNA]</scope>
    <source>
        <strain evidence="2 3">AN110305</strain>
    </source>
</reference>
<name>A0A5B2X687_9PSEU</name>
<dbReference type="AlphaFoldDB" id="A0A5B2X687"/>